<evidence type="ECO:0000313" key="5">
    <source>
        <dbReference type="EMBL" id="MBP1963181.1"/>
    </source>
</evidence>
<feature type="domain" description="Dockerin" evidence="4">
    <location>
        <begin position="1280"/>
        <end position="1342"/>
    </location>
</feature>
<feature type="compositionally biased region" description="Polar residues" evidence="1">
    <location>
        <begin position="833"/>
        <end position="851"/>
    </location>
</feature>
<dbReference type="CDD" id="cd14256">
    <property type="entry name" value="Dockerin_I"/>
    <property type="match status" value="1"/>
</dbReference>
<evidence type="ECO:0000256" key="1">
    <source>
        <dbReference type="SAM" id="MobiDB-lite"/>
    </source>
</evidence>
<organism evidence="5 6">
    <name type="scientific">Paenibacillus aceris</name>
    <dbReference type="NCBI Taxonomy" id="869555"/>
    <lineage>
        <taxon>Bacteria</taxon>
        <taxon>Bacillati</taxon>
        <taxon>Bacillota</taxon>
        <taxon>Bacilli</taxon>
        <taxon>Bacillales</taxon>
        <taxon>Paenibacillaceae</taxon>
        <taxon>Paenibacillus</taxon>
    </lineage>
</organism>
<dbReference type="InterPro" id="IPR008979">
    <property type="entry name" value="Galactose-bd-like_sf"/>
</dbReference>
<dbReference type="Gene3D" id="1.10.1330.10">
    <property type="entry name" value="Dockerin domain"/>
    <property type="match status" value="1"/>
</dbReference>
<dbReference type="EMBL" id="JAGGKV010000005">
    <property type="protein sequence ID" value="MBP1963181.1"/>
    <property type="molecule type" value="Genomic_DNA"/>
</dbReference>
<dbReference type="InterPro" id="IPR000421">
    <property type="entry name" value="FA58C"/>
</dbReference>
<dbReference type="SUPFAM" id="SSF49265">
    <property type="entry name" value="Fibronectin type III"/>
    <property type="match status" value="1"/>
</dbReference>
<dbReference type="InterPro" id="IPR013783">
    <property type="entry name" value="Ig-like_fold"/>
</dbReference>
<dbReference type="CDD" id="cd00063">
    <property type="entry name" value="FN3"/>
    <property type="match status" value="1"/>
</dbReference>
<dbReference type="SUPFAM" id="SSF49785">
    <property type="entry name" value="Galactose-binding domain-like"/>
    <property type="match status" value="1"/>
</dbReference>
<dbReference type="InterPro" id="IPR058094">
    <property type="entry name" value="Ig-like_OmpL47-like"/>
</dbReference>
<dbReference type="SUPFAM" id="SSF49384">
    <property type="entry name" value="Carbohydrate-binding domain"/>
    <property type="match status" value="1"/>
</dbReference>
<sequence>MTRRQIVWKEEPEELSTNTKRGGNRMRVKKKVKFASPIVLLAFSMIQALSGSQTAYAATENFPTYVQNAVPNLTAGKADIAGSAFVDKDGEFHWMYSLADYSQTDSGGSWIKYNTNKDFGALNTNWGTTTTYNSYWNRPGTINYKIDETYGIPTPYQDDHNDGIGVWVDPETGYWYALTNDEYQFSPFATGNPTNNERISTGVHNNRVLATYSTDKGATWQLIGQVATSPWNDSNEAATNANFPGSTWSYGVAGTRFFVDNVNGYFYVLYNNHINWKPGFSNILTYFSLARSPISAKMAEGSWDVWYNGTWTRSALKGNAGWIGSPMGAGSDHNLTVNYTPATDSLTLTGTGMDGSSLNISYTKVPSGGDFTFKDAAGNTYTANTVNGTIKNASDTSLPSVSYSDPALDATITVYIQNNQVWISQENNSTGYLTSVKPGGSTPVFKDTATQRLFLPVNTQYENAFSYNAYSGKYRSVGYDGYVYETDDLGAPDTFKVVGKLPSTVGSYLSQIDSGSLTNQQVSGYSFRTISDLSGSQKNYSTAAPGPGQTYYSTYNPPKDQTGTVISPSTAYTVSIGGNALQDGAGNQWQFIPVPDEFDSSKNSGFYRLRNVSTEKYLKVSGSTAAATRAMGAAITFGTADADANPSGNGGNGTASGSDQWYLLPVGNATPAYLTPSSTPATISAATNSSLSGITSYRLVNRASALGVEFSSSQPSIQSIKFGAGNPQAMTITPVASNPNLPSVPTGLTATGVNMSQIKVSWNSSTGATSYDLMVDGVIVSSVSNTYTHTGLEASSNHTYQVRAKNSEGSSLWSSPISATTQTGIVSKGKPATASSVQTGNEVSNANDGNTTSTRWAAVTNTFPQWWKVDLGSSMNITKLESYWYNSTTYPRVYKYKIEGSNDDVTYTTILDRSDNTTQGLITDTFHATVRYVRVTVTGSSYSGGSASAYEFNVYGDANPTADTTPPVTTDDAVAGWQQTGQTVTLTAADTESTVSKTVYSVDGGAFVEGSTIQITDEGVHTLQYYSVDAAGNQEATKSVQVKVDKTGPAVETTAAVTGEPGAQTITVLQSDTVNIPFTATDALSGVARSEVKLDGAIVNQPLTAQPFTLTAGDHTIVVTAVDNAGNTTVRQYTLKVLQVVNDQPSTTLTGLGTVKSGDSFKVTYGLSVNTASIYAQDITIDYDSSIMAFDSAKSVKDGVVIVQTVNSTPGKLRLILASTGSSNAVTGQSQILELSFQAKDLTQASTGLIQVSKATLANELGTEIQAVSSSVSIQVTPVPVGIPGDINGDGRVSIGDLALAAANYGKTASDTDWLQIKAADTNGDNRIDITDLAAIASKILN</sequence>
<dbReference type="SMART" id="SM00060">
    <property type="entry name" value="FN3"/>
    <property type="match status" value="1"/>
</dbReference>
<evidence type="ECO:0008006" key="7">
    <source>
        <dbReference type="Google" id="ProtNLM"/>
    </source>
</evidence>
<feature type="domain" description="Fibronectin type-III" evidence="3">
    <location>
        <begin position="744"/>
        <end position="824"/>
    </location>
</feature>
<dbReference type="RefSeq" id="WP_167066299.1">
    <property type="nucleotide sequence ID" value="NZ_JAAOZR010000045.1"/>
</dbReference>
<name>A0ABS4HWZ1_9BACL</name>
<evidence type="ECO:0000259" key="3">
    <source>
        <dbReference type="PROSITE" id="PS50853"/>
    </source>
</evidence>
<dbReference type="PROSITE" id="PS50853">
    <property type="entry name" value="FN3"/>
    <property type="match status" value="1"/>
</dbReference>
<dbReference type="SUPFAM" id="SSF63446">
    <property type="entry name" value="Type I dockerin domain"/>
    <property type="match status" value="1"/>
</dbReference>
<dbReference type="PROSITE" id="PS50022">
    <property type="entry name" value="FA58C_3"/>
    <property type="match status" value="1"/>
</dbReference>
<evidence type="ECO:0000259" key="2">
    <source>
        <dbReference type="PROSITE" id="PS50022"/>
    </source>
</evidence>
<dbReference type="InterPro" id="IPR016134">
    <property type="entry name" value="Dockerin_dom"/>
</dbReference>
<dbReference type="InterPro" id="IPR018247">
    <property type="entry name" value="EF_Hand_1_Ca_BS"/>
</dbReference>
<dbReference type="Gene3D" id="3.30.1920.20">
    <property type="match status" value="1"/>
</dbReference>
<dbReference type="InterPro" id="IPR008965">
    <property type="entry name" value="CBM2/CBM3_carb-bd_dom_sf"/>
</dbReference>
<evidence type="ECO:0000313" key="6">
    <source>
        <dbReference type="Proteomes" id="UP001519344"/>
    </source>
</evidence>
<dbReference type="InterPro" id="IPR036116">
    <property type="entry name" value="FN3_sf"/>
</dbReference>
<comment type="caution">
    <text evidence="5">The sequence shown here is derived from an EMBL/GenBank/DDBJ whole genome shotgun (WGS) entry which is preliminary data.</text>
</comment>
<reference evidence="5 6" key="1">
    <citation type="submission" date="2021-03" db="EMBL/GenBank/DDBJ databases">
        <title>Genomic Encyclopedia of Type Strains, Phase IV (KMG-IV): sequencing the most valuable type-strain genomes for metagenomic binning, comparative biology and taxonomic classification.</title>
        <authorList>
            <person name="Goeker M."/>
        </authorList>
    </citation>
    <scope>NUCLEOTIDE SEQUENCE [LARGE SCALE GENOMIC DNA]</scope>
    <source>
        <strain evidence="5 6">DSM 24950</strain>
    </source>
</reference>
<feature type="region of interest" description="Disordered" evidence="1">
    <location>
        <begin position="1"/>
        <end position="22"/>
    </location>
</feature>
<feature type="domain" description="F5/8 type C" evidence="2">
    <location>
        <begin position="814"/>
        <end position="957"/>
    </location>
</feature>
<gene>
    <name evidence="5" type="ORF">J2Z65_002397</name>
</gene>
<dbReference type="NCBIfam" id="NF047446">
    <property type="entry name" value="barrel_OmpL47"/>
    <property type="match status" value="2"/>
</dbReference>
<evidence type="ECO:0000259" key="4">
    <source>
        <dbReference type="PROSITE" id="PS51766"/>
    </source>
</evidence>
<dbReference type="PROSITE" id="PS51766">
    <property type="entry name" value="DOCKERIN"/>
    <property type="match status" value="1"/>
</dbReference>
<dbReference type="InterPro" id="IPR036439">
    <property type="entry name" value="Dockerin_dom_sf"/>
</dbReference>
<dbReference type="Pfam" id="PF00754">
    <property type="entry name" value="F5_F8_type_C"/>
    <property type="match status" value="1"/>
</dbReference>
<protein>
    <recommendedName>
        <fullName evidence="7">Dockerin domain-containing protein</fullName>
    </recommendedName>
</protein>
<accession>A0ABS4HWZ1</accession>
<dbReference type="PROSITE" id="PS00018">
    <property type="entry name" value="EF_HAND_1"/>
    <property type="match status" value="2"/>
</dbReference>
<proteinExistence type="predicted"/>
<dbReference type="CDD" id="cd08547">
    <property type="entry name" value="Type_II_cohesin"/>
    <property type="match status" value="1"/>
</dbReference>
<feature type="region of interest" description="Disordered" evidence="1">
    <location>
        <begin position="824"/>
        <end position="851"/>
    </location>
</feature>
<dbReference type="Proteomes" id="UP001519344">
    <property type="component" value="Unassembled WGS sequence"/>
</dbReference>
<dbReference type="InterPro" id="IPR002105">
    <property type="entry name" value="Dockerin_1_rpt"/>
</dbReference>
<dbReference type="Pfam" id="PF00404">
    <property type="entry name" value="Dockerin_1"/>
    <property type="match status" value="1"/>
</dbReference>
<keyword evidence="6" id="KW-1185">Reference proteome</keyword>
<dbReference type="Gene3D" id="2.60.120.260">
    <property type="entry name" value="Galactose-binding domain-like"/>
    <property type="match status" value="1"/>
</dbReference>
<dbReference type="Gene3D" id="2.60.40.680">
    <property type="match status" value="1"/>
</dbReference>
<dbReference type="InterPro" id="IPR003961">
    <property type="entry name" value="FN3_dom"/>
</dbReference>
<dbReference type="Pfam" id="PF00041">
    <property type="entry name" value="fn3"/>
    <property type="match status" value="1"/>
</dbReference>
<dbReference type="Gene3D" id="2.60.40.10">
    <property type="entry name" value="Immunoglobulins"/>
    <property type="match status" value="2"/>
</dbReference>